<proteinExistence type="predicted"/>
<dbReference type="GO" id="GO:0016906">
    <property type="term" value="F:sterol 3-beta-glucosyltransferase activity"/>
    <property type="evidence" value="ECO:0007669"/>
    <property type="project" value="UniProtKB-ARBA"/>
</dbReference>
<dbReference type="Pfam" id="PF06722">
    <property type="entry name" value="EryCIII-like_C"/>
    <property type="match status" value="2"/>
</dbReference>
<feature type="domain" description="Glycosyltransferase family 28 N-terminal" evidence="2">
    <location>
        <begin position="17"/>
        <end position="165"/>
    </location>
</feature>
<dbReference type="InterPro" id="IPR010610">
    <property type="entry name" value="EryCIII-like_C"/>
</dbReference>
<evidence type="ECO:0000259" key="3">
    <source>
        <dbReference type="Pfam" id="PF06722"/>
    </source>
</evidence>
<dbReference type="FunFam" id="3.40.50.2000:FF:000163">
    <property type="entry name" value="Sterol 3-beta-glucosyltransferase"/>
    <property type="match status" value="1"/>
</dbReference>
<feature type="domain" description="Erythromycin biosynthesis protein CIII-like C-terminal" evidence="3">
    <location>
        <begin position="1043"/>
        <end position="1150"/>
    </location>
</feature>
<dbReference type="InterPro" id="IPR002213">
    <property type="entry name" value="UDP_glucos_trans"/>
</dbReference>
<dbReference type="PANTHER" id="PTHR48050">
    <property type="entry name" value="STEROL 3-BETA-GLUCOSYLTRANSFERASE"/>
    <property type="match status" value="1"/>
</dbReference>
<dbReference type="PANTHER" id="PTHR48050:SF13">
    <property type="entry name" value="STEROL 3-BETA-GLUCOSYLTRANSFERASE UGT80A2"/>
    <property type="match status" value="1"/>
</dbReference>
<accession>A0A814TYX9</accession>
<dbReference type="EMBL" id="CAJNOU010001199">
    <property type="protein sequence ID" value="CAF1167670.1"/>
    <property type="molecule type" value="Genomic_DNA"/>
</dbReference>
<sequence>MPRKKSQNIITVPRVDIVLLIVGTRGDVQPFVALGRVLLAAGHRVRLATHETFRKFVRGNGLEFFPLAGNPADLMSFVVKNSGIIPSISSIAAGDLIKHRHVITDILTSTWHACTVEDDETGKPFTAEAIIANPPSFGHIHCAHKLQIPLHIIFTIPWSPTTAFPHPFFTVDYSKASVEKVNMLSYSAVEMFAWSSMRDIVNEFRNDTLGLPSLHTRQATYMMIDERVPFTYCWSPSFVPKPNDWASYINVSGFFFLDHDATTDTKIPDGLVKFLGLSNHYRNESLSPVIYIGFGSITGYDSDRILYIILEALEKTGYRAVLSGLAKDNDKLPKNVFKIDNISHDWLFQHVSAVCHHGGAGTTAAGLRAGKPTIIVPFFGDQFFWGNAIEKNGAGPRALPGKNLTADDLAEAFKFVHQPKVRAAAERIRDAILKENGCEEALRAFHTHLPTSRMRSDLESTYTACYTLNEFHLQISRHVAQVLVISGRIKATQLHLHSTRYWPSMFDNRIHPPFHGIIKHSQKAIVQIFSDTTTGFKQAMHSHTWTKSTYNVVESVLLGLINGIGHLCIGCLSLYGELTDVLNAVPSYYDPYNESSYHSRPYVIDFDTGINAAMCAFIDGWKDGMMDVVTKPRIGYERHGKLGGVAGLLIGVVNSLFKPVVGTLSSLTWFCRGIYTNINNERLVDKGLETYTVNTLGLGSLPSTITQEELKQHYNNNMKQTVKTASIVSGFSPDVCQQIINDFDNIKKQYVDDRLHKLGRVLLAAGHRVRLATHEKFRKFVRENGLEFFSLVRNPADLMSFIYAAGDLIKHRHVITDILTSAWHACTVEDDETGKPFTAEAIIANPPSFGHIHCAHKLQIPLHIIFTIPWSPTTAFPHPFFTVDYSKASVEKVNMLSYSAVEMFAWSNMRDIVNEFRNETLGLPSLHHHYTRQATYMMIDERVPYTYFWSPSFVPKPNDWASHINVSGFFFLDHDTTTDTKIPDGLIKFLDPNNHYRNESLSPVIYIGFGSITGHDSDRILYIVLEALEKTGYRAVLSGLAKDNDKLLKNVFKIDNISHDWLFQHVSAVCHHGGAGTTAAGLRADKPTIIVPFFVDQFFRSNAIEKNGAGPRALPGKNLTSDDLAKAFKFVHQPKVRAAAERIRDAILKENGCEEALRIFHIHLPISRMRSDLESTYTACYRLDEFHLQISRHVAQVLVISGRIKAT</sequence>
<evidence type="ECO:0000313" key="5">
    <source>
        <dbReference type="Proteomes" id="UP000663889"/>
    </source>
</evidence>
<evidence type="ECO:0000313" key="4">
    <source>
        <dbReference type="EMBL" id="CAF1167670.1"/>
    </source>
</evidence>
<dbReference type="SUPFAM" id="SSF53756">
    <property type="entry name" value="UDP-Glycosyltransferase/glycogen phosphorylase"/>
    <property type="match status" value="2"/>
</dbReference>
<name>A0A814TYX9_9BILA</name>
<reference evidence="4" key="1">
    <citation type="submission" date="2021-02" db="EMBL/GenBank/DDBJ databases">
        <authorList>
            <person name="Nowell W R."/>
        </authorList>
    </citation>
    <scope>NUCLEOTIDE SEQUENCE</scope>
</reference>
<dbReference type="Pfam" id="PF03033">
    <property type="entry name" value="Glyco_transf_28"/>
    <property type="match status" value="2"/>
</dbReference>
<dbReference type="GO" id="GO:0005975">
    <property type="term" value="P:carbohydrate metabolic process"/>
    <property type="evidence" value="ECO:0007669"/>
    <property type="project" value="InterPro"/>
</dbReference>
<protein>
    <submittedName>
        <fullName evidence="4">Uncharacterized protein</fullName>
    </submittedName>
</protein>
<dbReference type="Gene3D" id="3.40.50.2000">
    <property type="entry name" value="Glycogen Phosphorylase B"/>
    <property type="match status" value="4"/>
</dbReference>
<gene>
    <name evidence="4" type="ORF">SEV965_LOCUS19333</name>
</gene>
<dbReference type="FunFam" id="3.40.50.2000:FF:000009">
    <property type="entry name" value="Sterol 3-beta-glucosyltransferase UGT80A2"/>
    <property type="match status" value="1"/>
</dbReference>
<feature type="domain" description="Erythromycin biosynthesis protein CIII-like C-terminal" evidence="3">
    <location>
        <begin position="327"/>
        <end position="435"/>
    </location>
</feature>
<dbReference type="InterPro" id="IPR050426">
    <property type="entry name" value="Glycosyltransferase_28"/>
</dbReference>
<feature type="domain" description="Glycosyltransferase family 28 N-terminal" evidence="2">
    <location>
        <begin position="760"/>
        <end position="877"/>
    </location>
</feature>
<dbReference type="InterPro" id="IPR004276">
    <property type="entry name" value="GlycoTrans_28_N"/>
</dbReference>
<organism evidence="4 5">
    <name type="scientific">Rotaria sordida</name>
    <dbReference type="NCBI Taxonomy" id="392033"/>
    <lineage>
        <taxon>Eukaryota</taxon>
        <taxon>Metazoa</taxon>
        <taxon>Spiralia</taxon>
        <taxon>Gnathifera</taxon>
        <taxon>Rotifera</taxon>
        <taxon>Eurotatoria</taxon>
        <taxon>Bdelloidea</taxon>
        <taxon>Philodinida</taxon>
        <taxon>Philodinidae</taxon>
        <taxon>Rotaria</taxon>
    </lineage>
</organism>
<dbReference type="Proteomes" id="UP000663889">
    <property type="component" value="Unassembled WGS sequence"/>
</dbReference>
<evidence type="ECO:0000259" key="2">
    <source>
        <dbReference type="Pfam" id="PF03033"/>
    </source>
</evidence>
<dbReference type="CDD" id="cd03784">
    <property type="entry name" value="GT1_Gtf-like"/>
    <property type="match status" value="2"/>
</dbReference>
<comment type="caution">
    <text evidence="4">The sequence shown here is derived from an EMBL/GenBank/DDBJ whole genome shotgun (WGS) entry which is preliminary data.</text>
</comment>
<keyword evidence="1" id="KW-0808">Transferase</keyword>
<evidence type="ECO:0000256" key="1">
    <source>
        <dbReference type="ARBA" id="ARBA00022679"/>
    </source>
</evidence>
<dbReference type="AlphaFoldDB" id="A0A814TYX9"/>